<proteinExistence type="inferred from homology"/>
<dbReference type="Gene3D" id="3.40.800.20">
    <property type="entry name" value="Histone deacetylase domain"/>
    <property type="match status" value="1"/>
</dbReference>
<comment type="subcellular location">
    <subcellularLocation>
        <location evidence="1">Nucleus</location>
    </subcellularLocation>
</comment>
<dbReference type="InterPro" id="IPR023696">
    <property type="entry name" value="Ureohydrolase_dom_sf"/>
</dbReference>
<reference evidence="12 13" key="1">
    <citation type="submission" date="2011-07" db="EMBL/GenBank/DDBJ databases">
        <authorList>
            <person name="Coyne R."/>
            <person name="Brami D."/>
            <person name="Johnson J."/>
            <person name="Hostetler J."/>
            <person name="Hannick L."/>
            <person name="Clark T."/>
            <person name="Cassidy-Hanley D."/>
            <person name="Inman J."/>
        </authorList>
    </citation>
    <scope>NUCLEOTIDE SEQUENCE [LARGE SCALE GENOMIC DNA]</scope>
    <source>
        <strain evidence="12 13">G5</strain>
    </source>
</reference>
<sequence>ILYDFEQLKHKSTRFHFEKPERLSSIISYLKEQNLLNSPNIEVIDKLTPASKEIIRYVHDENYIKFIEQMYPKDSKKKQVLYEDTYANEYTKQIAEIGVGAMVQALDNIQSGKWKNAFCIIRPPGHHSGEKNTCCGFAFLIMQPLVLNIYKKYMNLRKYLLLIGIFTMEMELNLYLIKILLYYLYLFIDMITALFIQILVMQKILEKVQEKVLALIFLGTLKKDKIIILQVLMNIFMFSKELLCPLFKNSNLSLLLFLQVLILLKVILQVDVNQHMKDMRYIIKIYEYLNIFINKKIFDKKSNGDQQWKITCLS</sequence>
<dbReference type="STRING" id="857967.G0QMW3"/>
<feature type="domain" description="Histone deacetylase" evidence="11">
    <location>
        <begin position="16"/>
        <end position="140"/>
    </location>
</feature>
<evidence type="ECO:0000256" key="10">
    <source>
        <dbReference type="SAM" id="Phobius"/>
    </source>
</evidence>
<feature type="transmembrane region" description="Helical" evidence="10">
    <location>
        <begin position="182"/>
        <end position="200"/>
    </location>
</feature>
<evidence type="ECO:0000256" key="1">
    <source>
        <dbReference type="ARBA" id="ARBA00004123"/>
    </source>
</evidence>
<keyword evidence="5" id="KW-0378">Hydrolase</keyword>
<evidence type="ECO:0000256" key="8">
    <source>
        <dbReference type="ARBA" id="ARBA00023163"/>
    </source>
</evidence>
<dbReference type="Pfam" id="PF00850">
    <property type="entry name" value="Hist_deacetyl"/>
    <property type="match status" value="1"/>
</dbReference>
<gene>
    <name evidence="12" type="ORF">IMG5_052780</name>
</gene>
<dbReference type="eggNOG" id="KOG1343">
    <property type="taxonomic scope" value="Eukaryota"/>
</dbReference>
<evidence type="ECO:0000313" key="12">
    <source>
        <dbReference type="EMBL" id="EGR33444.1"/>
    </source>
</evidence>
<keyword evidence="10" id="KW-0812">Transmembrane</keyword>
<dbReference type="InParanoid" id="G0QMW3"/>
<evidence type="ECO:0000256" key="3">
    <source>
        <dbReference type="ARBA" id="ARBA00012111"/>
    </source>
</evidence>
<dbReference type="PANTHER" id="PTHR10625">
    <property type="entry name" value="HISTONE DEACETYLASE HDAC1-RELATED"/>
    <property type="match status" value="1"/>
</dbReference>
<name>G0QMW3_ICHMU</name>
<keyword evidence="10" id="KW-1133">Transmembrane helix</keyword>
<feature type="transmembrane region" description="Helical" evidence="10">
    <location>
        <begin position="212"/>
        <end position="232"/>
    </location>
</feature>
<evidence type="ECO:0000256" key="5">
    <source>
        <dbReference type="ARBA" id="ARBA00022801"/>
    </source>
</evidence>
<feature type="transmembrane region" description="Helical" evidence="10">
    <location>
        <begin position="252"/>
        <end position="270"/>
    </location>
</feature>
<evidence type="ECO:0000313" key="13">
    <source>
        <dbReference type="Proteomes" id="UP000008983"/>
    </source>
</evidence>
<evidence type="ECO:0000256" key="6">
    <source>
        <dbReference type="ARBA" id="ARBA00022853"/>
    </source>
</evidence>
<feature type="non-terminal residue" evidence="12">
    <location>
        <position position="1"/>
    </location>
</feature>
<dbReference type="SUPFAM" id="SSF52768">
    <property type="entry name" value="Arginase/deacetylase"/>
    <property type="match status" value="1"/>
</dbReference>
<evidence type="ECO:0000256" key="2">
    <source>
        <dbReference type="ARBA" id="ARBA00007738"/>
    </source>
</evidence>
<dbReference type="GeneID" id="14909621"/>
<dbReference type="Proteomes" id="UP000008983">
    <property type="component" value="Unassembled WGS sequence"/>
</dbReference>
<dbReference type="GO" id="GO:0000118">
    <property type="term" value="C:histone deacetylase complex"/>
    <property type="evidence" value="ECO:0007669"/>
    <property type="project" value="TreeGrafter"/>
</dbReference>
<evidence type="ECO:0000256" key="4">
    <source>
        <dbReference type="ARBA" id="ARBA00022491"/>
    </source>
</evidence>
<dbReference type="EMBL" id="GL983445">
    <property type="protein sequence ID" value="EGR33444.1"/>
    <property type="molecule type" value="Genomic_DNA"/>
</dbReference>
<keyword evidence="6" id="KW-0156">Chromatin regulator</keyword>
<dbReference type="EC" id="3.5.1.98" evidence="3"/>
<keyword evidence="10" id="KW-0472">Membrane</keyword>
<dbReference type="AlphaFoldDB" id="G0QMW3"/>
<dbReference type="OrthoDB" id="424012at2759"/>
<protein>
    <recommendedName>
        <fullName evidence="3">histone deacetylase</fullName>
        <ecNumber evidence="3">3.5.1.98</ecNumber>
    </recommendedName>
</protein>
<keyword evidence="8" id="KW-0804">Transcription</keyword>
<evidence type="ECO:0000256" key="7">
    <source>
        <dbReference type="ARBA" id="ARBA00023015"/>
    </source>
</evidence>
<dbReference type="RefSeq" id="XP_004037430.1">
    <property type="nucleotide sequence ID" value="XM_004037382.1"/>
</dbReference>
<dbReference type="InterPro" id="IPR037138">
    <property type="entry name" value="His_deacetylse_dom_sf"/>
</dbReference>
<organism evidence="12 13">
    <name type="scientific">Ichthyophthirius multifiliis</name>
    <name type="common">White spot disease agent</name>
    <name type="synonym">Ich</name>
    <dbReference type="NCBI Taxonomy" id="5932"/>
    <lineage>
        <taxon>Eukaryota</taxon>
        <taxon>Sar</taxon>
        <taxon>Alveolata</taxon>
        <taxon>Ciliophora</taxon>
        <taxon>Intramacronucleata</taxon>
        <taxon>Oligohymenophorea</taxon>
        <taxon>Hymenostomatida</taxon>
        <taxon>Ophryoglenina</taxon>
        <taxon>Ichthyophthirius</taxon>
    </lineage>
</organism>
<keyword evidence="13" id="KW-1185">Reference proteome</keyword>
<comment type="similarity">
    <text evidence="2">Belongs to the histone deacetylase family. HD type 2 subfamily.</text>
</comment>
<keyword evidence="9" id="KW-0539">Nucleus</keyword>
<accession>G0QMW3</accession>
<keyword evidence="7" id="KW-0805">Transcription regulation</keyword>
<dbReference type="GO" id="GO:0141221">
    <property type="term" value="F:histone deacetylase activity, hydrolytic mechanism"/>
    <property type="evidence" value="ECO:0007669"/>
    <property type="project" value="UniProtKB-EC"/>
</dbReference>
<keyword evidence="4" id="KW-0678">Repressor</keyword>
<evidence type="ECO:0000256" key="9">
    <source>
        <dbReference type="ARBA" id="ARBA00023242"/>
    </source>
</evidence>
<evidence type="ECO:0000259" key="11">
    <source>
        <dbReference type="Pfam" id="PF00850"/>
    </source>
</evidence>
<dbReference type="SMR" id="G0QMW3"/>
<dbReference type="InterPro" id="IPR023801">
    <property type="entry name" value="His_deacetylse_dom"/>
</dbReference>
<dbReference type="GO" id="GO:0040029">
    <property type="term" value="P:epigenetic regulation of gene expression"/>
    <property type="evidence" value="ECO:0007669"/>
    <property type="project" value="TreeGrafter"/>
</dbReference>
<dbReference type="PANTHER" id="PTHR10625:SF5">
    <property type="entry name" value="HISTONE DEACETYLASE"/>
    <property type="match status" value="1"/>
</dbReference>